<dbReference type="SMART" id="SM00356">
    <property type="entry name" value="ZnF_C3H1"/>
    <property type="match status" value="2"/>
</dbReference>
<dbReference type="EMBL" id="SBIQ01000034">
    <property type="protein sequence ID" value="KAF7684013.1"/>
    <property type="molecule type" value="Genomic_DNA"/>
</dbReference>
<keyword evidence="1 5" id="KW-0479">Metal-binding</keyword>
<feature type="domain" description="C3H1-type" evidence="6">
    <location>
        <begin position="86"/>
        <end position="114"/>
    </location>
</feature>
<evidence type="ECO:0000256" key="4">
    <source>
        <dbReference type="ARBA" id="ARBA00022833"/>
    </source>
</evidence>
<dbReference type="Gene3D" id="4.10.1000.10">
    <property type="entry name" value="Zinc finger, CCCH-type"/>
    <property type="match status" value="2"/>
</dbReference>
<comment type="caution">
    <text evidence="7">The sequence shown here is derived from an EMBL/GenBank/DDBJ whole genome shotgun (WGS) entry which is preliminary data.</text>
</comment>
<dbReference type="PROSITE" id="PS50103">
    <property type="entry name" value="ZF_C3H1"/>
    <property type="match status" value="2"/>
</dbReference>
<reference evidence="7 8" key="1">
    <citation type="submission" date="2019-01" db="EMBL/GenBank/DDBJ databases">
        <title>Genomes sequencing and comparative genomics of infectious freshwater microsporidia, Cucumispora dikerogammari and Thelohania contejeani.</title>
        <authorList>
            <person name="Cormier A."/>
            <person name="Giraud I."/>
            <person name="Wattier R."/>
            <person name="Teixeira M."/>
            <person name="Grandjean F."/>
            <person name="Rigaud T."/>
            <person name="Cordaux R."/>
        </authorList>
    </citation>
    <scope>NUCLEOTIDE SEQUENCE [LARGE SCALE GENOMIC DNA]</scope>
    <source>
        <strain evidence="7">T1</strain>
        <tissue evidence="7">Spores</tissue>
    </source>
</reference>
<dbReference type="Proteomes" id="UP001516464">
    <property type="component" value="Unassembled WGS sequence"/>
</dbReference>
<dbReference type="InterPro" id="IPR000571">
    <property type="entry name" value="Znf_CCCH"/>
</dbReference>
<name>A0ABQ7I0Y6_9MICR</name>
<dbReference type="PANTHER" id="PTHR12547:SF18">
    <property type="entry name" value="PROTEIN TIS11"/>
    <property type="match status" value="1"/>
</dbReference>
<keyword evidence="2" id="KW-0677">Repeat</keyword>
<evidence type="ECO:0000259" key="6">
    <source>
        <dbReference type="PROSITE" id="PS50103"/>
    </source>
</evidence>
<protein>
    <submittedName>
        <fullName evidence="7">mRNA decay activator protein ZFP36L1</fullName>
    </submittedName>
</protein>
<evidence type="ECO:0000256" key="2">
    <source>
        <dbReference type="ARBA" id="ARBA00022737"/>
    </source>
</evidence>
<dbReference type="Pfam" id="PF00642">
    <property type="entry name" value="zf-CCCH"/>
    <property type="match status" value="2"/>
</dbReference>
<evidence type="ECO:0000256" key="5">
    <source>
        <dbReference type="PROSITE-ProRule" id="PRU00723"/>
    </source>
</evidence>
<accession>A0ABQ7I0Y6</accession>
<keyword evidence="4 5" id="KW-0862">Zinc</keyword>
<evidence type="ECO:0000313" key="8">
    <source>
        <dbReference type="Proteomes" id="UP001516464"/>
    </source>
</evidence>
<evidence type="ECO:0000313" key="7">
    <source>
        <dbReference type="EMBL" id="KAF7684013.1"/>
    </source>
</evidence>
<keyword evidence="8" id="KW-1185">Reference proteome</keyword>
<dbReference type="PANTHER" id="PTHR12547">
    <property type="entry name" value="CCCH ZINC FINGER/TIS11-RELATED"/>
    <property type="match status" value="1"/>
</dbReference>
<dbReference type="SUPFAM" id="SSF90229">
    <property type="entry name" value="CCCH zinc finger"/>
    <property type="match status" value="2"/>
</dbReference>
<gene>
    <name evidence="7" type="primary">Zfp36l1</name>
    <name evidence="7" type="ORF">TCON_0788</name>
</gene>
<evidence type="ECO:0000256" key="1">
    <source>
        <dbReference type="ARBA" id="ARBA00022723"/>
    </source>
</evidence>
<evidence type="ECO:0000256" key="3">
    <source>
        <dbReference type="ARBA" id="ARBA00022771"/>
    </source>
</evidence>
<feature type="zinc finger region" description="C3H1-type" evidence="5">
    <location>
        <begin position="48"/>
        <end position="76"/>
    </location>
</feature>
<dbReference type="InterPro" id="IPR045877">
    <property type="entry name" value="ZFP36-like"/>
</dbReference>
<organism evidence="7 8">
    <name type="scientific">Astathelohania contejeani</name>
    <dbReference type="NCBI Taxonomy" id="164912"/>
    <lineage>
        <taxon>Eukaryota</taxon>
        <taxon>Fungi</taxon>
        <taxon>Fungi incertae sedis</taxon>
        <taxon>Microsporidia</taxon>
        <taxon>Astathelohaniidae</taxon>
        <taxon>Astathelohania</taxon>
    </lineage>
</organism>
<dbReference type="InterPro" id="IPR036855">
    <property type="entry name" value="Znf_CCCH_sf"/>
</dbReference>
<sequence length="246" mass="29024">MKKTGTGKDNTYDSISISFTKGVAEQNISDQRNEQQAYNYFMRKRIDLYKTEMCRGYEEDGTCKYGDKCQFAHDITELRNVKRHPRYKTEICKTYWEDGSCPYGRRCCFIHKENRIQRVLISGNINSSHSFIDCDDIPLTHINTSSSKYNEEKFEKKYNNKSTNEYNSKCNKECNSEYNKEYINEYHIKSKFNLKTPFGSTNEATIWMEGMFPLLYIRKTNKRELKASKQPRAPGEGILYHIKNDL</sequence>
<keyword evidence="3 5" id="KW-0863">Zinc-finger</keyword>
<feature type="domain" description="C3H1-type" evidence="6">
    <location>
        <begin position="48"/>
        <end position="76"/>
    </location>
</feature>
<proteinExistence type="predicted"/>
<feature type="zinc finger region" description="C3H1-type" evidence="5">
    <location>
        <begin position="86"/>
        <end position="114"/>
    </location>
</feature>